<dbReference type="InterPro" id="IPR011527">
    <property type="entry name" value="ABC1_TM_dom"/>
</dbReference>
<comment type="subcellular location">
    <subcellularLocation>
        <location evidence="1">Membrane</location>
        <topology evidence="1">Multi-pass membrane protein</topology>
    </subcellularLocation>
</comment>
<evidence type="ECO:0000259" key="10">
    <source>
        <dbReference type="PROSITE" id="PS50929"/>
    </source>
</evidence>
<keyword evidence="4" id="KW-0067">ATP-binding</keyword>
<dbReference type="Pfam" id="PF12697">
    <property type="entry name" value="Abhydrolase_6"/>
    <property type="match status" value="1"/>
</dbReference>
<dbReference type="GO" id="GO:0005743">
    <property type="term" value="C:mitochondrial inner membrane"/>
    <property type="evidence" value="ECO:0007669"/>
    <property type="project" value="TreeGrafter"/>
</dbReference>
<protein>
    <recommendedName>
        <fullName evidence="13">ABC a-pheromone efflux pump AtrD</fullName>
    </recommendedName>
</protein>
<dbReference type="FunFam" id="3.40.50.300:FF:003218">
    <property type="entry name" value="ABC a-pheromone efflux pump AtrD"/>
    <property type="match status" value="1"/>
</dbReference>
<dbReference type="InterPro" id="IPR003593">
    <property type="entry name" value="AAA+_ATPase"/>
</dbReference>
<evidence type="ECO:0000256" key="8">
    <source>
        <dbReference type="SAM" id="Phobius"/>
    </source>
</evidence>
<dbReference type="PROSITE" id="PS50893">
    <property type="entry name" value="ABC_TRANSPORTER_2"/>
    <property type="match status" value="2"/>
</dbReference>
<gene>
    <name evidence="11" type="ORF">PSALAMII_LOCUS4916</name>
</gene>
<evidence type="ECO:0008006" key="13">
    <source>
        <dbReference type="Google" id="ProtNLM"/>
    </source>
</evidence>
<dbReference type="Pfam" id="PF00005">
    <property type="entry name" value="ABC_tran"/>
    <property type="match status" value="2"/>
</dbReference>
<proteinExistence type="predicted"/>
<keyword evidence="12" id="KW-1185">Reference proteome</keyword>
<dbReference type="SUPFAM" id="SSF90123">
    <property type="entry name" value="ABC transporter transmembrane region"/>
    <property type="match status" value="2"/>
</dbReference>
<dbReference type="GO" id="GO:0016887">
    <property type="term" value="F:ATP hydrolysis activity"/>
    <property type="evidence" value="ECO:0007669"/>
    <property type="project" value="InterPro"/>
</dbReference>
<dbReference type="Gene3D" id="1.20.1560.10">
    <property type="entry name" value="ABC transporter type 1, transmembrane domain"/>
    <property type="match status" value="3"/>
</dbReference>
<feature type="transmembrane region" description="Helical" evidence="8">
    <location>
        <begin position="798"/>
        <end position="821"/>
    </location>
</feature>
<evidence type="ECO:0000259" key="9">
    <source>
        <dbReference type="PROSITE" id="PS50893"/>
    </source>
</evidence>
<name>A0A9W4J6J9_9EURO</name>
<feature type="transmembrane region" description="Helical" evidence="8">
    <location>
        <begin position="86"/>
        <end position="114"/>
    </location>
</feature>
<dbReference type="OrthoDB" id="6500128at2759"/>
<evidence type="ECO:0000313" key="11">
    <source>
        <dbReference type="EMBL" id="CAG8372917.1"/>
    </source>
</evidence>
<dbReference type="InterPro" id="IPR039421">
    <property type="entry name" value="Type_1_exporter"/>
</dbReference>
<comment type="caution">
    <text evidence="11">The sequence shown here is derived from an EMBL/GenBank/DDBJ whole genome shotgun (WGS) entry which is preliminary data.</text>
</comment>
<feature type="region of interest" description="Disordered" evidence="7">
    <location>
        <begin position="742"/>
        <end position="778"/>
    </location>
</feature>
<feature type="transmembrane region" description="Helical" evidence="8">
    <location>
        <begin position="918"/>
        <end position="941"/>
    </location>
</feature>
<feature type="region of interest" description="Disordered" evidence="7">
    <location>
        <begin position="653"/>
        <end position="690"/>
    </location>
</feature>
<dbReference type="GO" id="GO:0072330">
    <property type="term" value="P:monocarboxylic acid biosynthetic process"/>
    <property type="evidence" value="ECO:0007669"/>
    <property type="project" value="UniProtKB-ARBA"/>
</dbReference>
<feature type="transmembrane region" description="Helical" evidence="8">
    <location>
        <begin position="1027"/>
        <end position="1048"/>
    </location>
</feature>
<feature type="compositionally biased region" description="Low complexity" evidence="7">
    <location>
        <begin position="664"/>
        <end position="682"/>
    </location>
</feature>
<feature type="transmembrane region" description="Helical" evidence="8">
    <location>
        <begin position="1060"/>
        <end position="1080"/>
    </location>
</feature>
<evidence type="ECO:0000256" key="7">
    <source>
        <dbReference type="SAM" id="MobiDB-lite"/>
    </source>
</evidence>
<dbReference type="InterPro" id="IPR003439">
    <property type="entry name" value="ABC_transporter-like_ATP-bd"/>
</dbReference>
<keyword evidence="6 8" id="KW-0472">Membrane</keyword>
<dbReference type="CDD" id="cd18577">
    <property type="entry name" value="ABC_6TM_Pgp_ABCB1_D1_like"/>
    <property type="match status" value="1"/>
</dbReference>
<feature type="domain" description="ABC transporter" evidence="9">
    <location>
        <begin position="369"/>
        <end position="608"/>
    </location>
</feature>
<keyword evidence="2 8" id="KW-0812">Transmembrane</keyword>
<feature type="compositionally biased region" description="Basic residues" evidence="7">
    <location>
        <begin position="757"/>
        <end position="772"/>
    </location>
</feature>
<feature type="domain" description="ABC transporter" evidence="9">
    <location>
        <begin position="1138"/>
        <end position="1386"/>
    </location>
</feature>
<organism evidence="11 12">
    <name type="scientific">Penicillium salamii</name>
    <dbReference type="NCBI Taxonomy" id="1612424"/>
    <lineage>
        <taxon>Eukaryota</taxon>
        <taxon>Fungi</taxon>
        <taxon>Dikarya</taxon>
        <taxon>Ascomycota</taxon>
        <taxon>Pezizomycotina</taxon>
        <taxon>Eurotiomycetes</taxon>
        <taxon>Eurotiomycetidae</taxon>
        <taxon>Eurotiales</taxon>
        <taxon>Aspergillaceae</taxon>
        <taxon>Penicillium</taxon>
    </lineage>
</organism>
<dbReference type="GO" id="GO:0017000">
    <property type="term" value="P:antibiotic biosynthetic process"/>
    <property type="evidence" value="ECO:0007669"/>
    <property type="project" value="UniProtKB-ARBA"/>
</dbReference>
<dbReference type="InterPro" id="IPR036640">
    <property type="entry name" value="ABC1_TM_sf"/>
</dbReference>
<dbReference type="PANTHER" id="PTHR43394:SF15">
    <property type="entry name" value="ALPHA-FACTOR-TRANSPORTING ATPASE"/>
    <property type="match status" value="1"/>
</dbReference>
<dbReference type="GO" id="GO:0015421">
    <property type="term" value="F:ABC-type oligopeptide transporter activity"/>
    <property type="evidence" value="ECO:0007669"/>
    <property type="project" value="TreeGrafter"/>
</dbReference>
<evidence type="ECO:0000256" key="6">
    <source>
        <dbReference type="ARBA" id="ARBA00023136"/>
    </source>
</evidence>
<feature type="transmembrane region" description="Helical" evidence="8">
    <location>
        <begin position="841"/>
        <end position="863"/>
    </location>
</feature>
<feature type="region of interest" description="Disordered" evidence="7">
    <location>
        <begin position="1"/>
        <end position="24"/>
    </location>
</feature>
<accession>A0A9W4J6J9</accession>
<feature type="transmembrane region" description="Helical" evidence="8">
    <location>
        <begin position="192"/>
        <end position="210"/>
    </location>
</feature>
<dbReference type="InterPro" id="IPR027417">
    <property type="entry name" value="P-loop_NTPase"/>
</dbReference>
<evidence type="ECO:0000256" key="1">
    <source>
        <dbReference type="ARBA" id="ARBA00004141"/>
    </source>
</evidence>
<feature type="region of interest" description="Disordered" evidence="7">
    <location>
        <begin position="706"/>
        <end position="729"/>
    </location>
</feature>
<dbReference type="GO" id="GO:0090374">
    <property type="term" value="P:oligopeptide export from mitochondrion"/>
    <property type="evidence" value="ECO:0007669"/>
    <property type="project" value="TreeGrafter"/>
</dbReference>
<keyword evidence="5 8" id="KW-1133">Transmembrane helix</keyword>
<dbReference type="CDD" id="cd18578">
    <property type="entry name" value="ABC_6TM_Pgp_ABCB1_D2_like"/>
    <property type="match status" value="1"/>
</dbReference>
<dbReference type="Gene3D" id="3.40.50.1820">
    <property type="entry name" value="alpha/beta hydrolase"/>
    <property type="match status" value="1"/>
</dbReference>
<feature type="domain" description="ABC transmembrane type-1" evidence="10">
    <location>
        <begin position="801"/>
        <end position="1079"/>
    </location>
</feature>
<sequence length="1670" mass="182941">MMNQGKSSNADENDDSDASATTSPSWKSLFGFTSRRHLPTLVLGSILALIASCVTPALAIFLGNVFDSFTSFGAGLTDPQNLQASIIQNCFGMIGLGAAGWLLNGAYYAFFVAFGEMQASAIRSDIFIELLKRDVQWFEAQTEGSGAFLSRVQANIHEMQMATSQPLGLLLQYSGRSLASLVLGLYTSWSLSLVTLAGFPIFSSIIAYLSSKMKYSIQAQQDELTAASKVANNAITNIDTVKCLNGQELEHRNFRGRIEASAIHYLRQARLNSLQIAFIRWMMFGMFVQGFWYGSSLARSGKLTSGEVLRTFWACLTAAQSIEQVLPQMIVMEKGKAAGVALKSIIERTKIRALSEIRGRYPLHCEGDIEVKDVSFAYPSQPDHLVLNPSTFFFPAGETTFVIGKSGSGKSTLSQLLMRFYLPTSGEILIDQTPMQELDVNWIRNNVTLLEQKSVLFNESMLTNIAFGRQDYETVTNYDVQDSVDLAMLQNTIDGLPSGIDTSLGPGGSFLSGGQRQRVAIARAKLRDTPILILDEPTSALDHTNRVAVMKAIREWRKGKTTIIITHDMSQIMEKDFLYILEQGSIVTSGYRYAVESSPESEKYFHSKVNGGSELKVQLPKRAVDDLDIRLGNSEILETLLPPMALRGHRRSRTSWAQGHIPPTLRSSSLDLTSRARSSSDTMVRPNGSQALPLRDWSQRVSVFSEDLSPHPDSKESMAQSATEDVEMRTIDMDDRAFDKDLDRHGQALKDSVNTKTRQRHRGRSKKPKKPSSMKGGMTPLTHIMGTIIPSLTTKQQVLLLLGLSASLAHASATPIFSYCLSQIFSTFYAGSNSGYLTMKWSLAVLGVSFGDGAASFFMHYFLELCGEAWMDSFRKRAFERILDQPKAWFEKAGNGSLRLTSALDQNGEDMRNLLGRFAGFVVVAAAITVMSIIWSLIVCWKLTLVALSCGPVIYIITRGFEGTNGLWERRCNDANAVAADVFTETFSEIRTVRTLTLEGHFHRKQANAIAQCLLLGLKRAIYTGMLFGMVESTVIFSTALIFYYGAVLAASGEFNVNDVMMVFSMLLFSIGYAAQILSWSSYSVYWRRYDSFTDFDIVPQINTARETATQLIRLARLPRDGSHEHIGSMTVSSLTPIKLTNIEFKYPSRPKTLVLKNVSLEIPRNSCTALVGRSGSGKSTIASLILALYEAPASATGGPTVTLGGADILRLHVPTLRSQISVVSQQPTIFPGTIHENIIYGLDQYSPLATSHSVRTAAEGAGIDEFISSLPQGYNTIIGDGGVGLSGGQKQRVVIARALLRQPQILILDEATSSLDPAGAEIVRHTVQQLVATRRGLTVIIITHAKEMIEIASHVVVLEQGVVVENGSYAQLSKMSGGKLHSLLSDPEESVKVLARNTLARFTICNSLSLTALLEFVLISSNFRTMSKPTLIFAAGAWFPQTAFDPIIEKLSDFRSHSVAFPSVHEASSVVDLQPDIDAVRSLVQKEADAGNEIVIVAHGWAGLPVSSALDGLSKSEHEQAGHNGGVVKLIFITAFLPNVGESLIGAFGGMPPPWYELDEEDGTVIASDPHVLFLHDVPDGAEWVKSLKPHAWVTQTAPATGTAYFNIPTAYLLCEDDRATPLPVQQVLVERARRKGAAIETEKIKSGHTPWLALPDQFIAYIRKHAGN</sequence>
<dbReference type="SUPFAM" id="SSF53474">
    <property type="entry name" value="alpha/beta-Hydrolases"/>
    <property type="match status" value="1"/>
</dbReference>
<feature type="domain" description="ABC transmembrane type-1" evidence="10">
    <location>
        <begin position="42"/>
        <end position="334"/>
    </location>
</feature>
<keyword evidence="3" id="KW-0547">Nucleotide-binding</keyword>
<evidence type="ECO:0000256" key="3">
    <source>
        <dbReference type="ARBA" id="ARBA00022741"/>
    </source>
</evidence>
<feature type="transmembrane region" description="Helical" evidence="8">
    <location>
        <begin position="41"/>
        <end position="66"/>
    </location>
</feature>
<dbReference type="InterPro" id="IPR029058">
    <property type="entry name" value="AB_hydrolase_fold"/>
</dbReference>
<dbReference type="InterPro" id="IPR000073">
    <property type="entry name" value="AB_hydrolase_1"/>
</dbReference>
<evidence type="ECO:0000256" key="2">
    <source>
        <dbReference type="ARBA" id="ARBA00022692"/>
    </source>
</evidence>
<dbReference type="Gene3D" id="3.40.50.300">
    <property type="entry name" value="P-loop containing nucleotide triphosphate hydrolases"/>
    <property type="match status" value="2"/>
</dbReference>
<reference evidence="11" key="1">
    <citation type="submission" date="2021-07" db="EMBL/GenBank/DDBJ databases">
        <authorList>
            <person name="Branca A.L. A."/>
        </authorList>
    </citation>
    <scope>NUCLEOTIDE SEQUENCE</scope>
</reference>
<dbReference type="SMART" id="SM00382">
    <property type="entry name" value="AAA"/>
    <property type="match status" value="2"/>
</dbReference>
<evidence type="ECO:0000313" key="12">
    <source>
        <dbReference type="Proteomes" id="UP001152649"/>
    </source>
</evidence>
<dbReference type="EMBL" id="CAJVPG010000210">
    <property type="protein sequence ID" value="CAG8372917.1"/>
    <property type="molecule type" value="Genomic_DNA"/>
</dbReference>
<evidence type="ECO:0000256" key="4">
    <source>
        <dbReference type="ARBA" id="ARBA00022840"/>
    </source>
</evidence>
<dbReference type="Proteomes" id="UP001152649">
    <property type="component" value="Unassembled WGS sequence"/>
</dbReference>
<dbReference type="FunFam" id="3.40.50.300:FF:001471">
    <property type="entry name" value="P-loop containing nucleoside triphosphate hydrolase protein"/>
    <property type="match status" value="1"/>
</dbReference>
<dbReference type="Pfam" id="PF00664">
    <property type="entry name" value="ABC_membrane"/>
    <property type="match status" value="2"/>
</dbReference>
<dbReference type="SUPFAM" id="SSF52540">
    <property type="entry name" value="P-loop containing nucleoside triphosphate hydrolases"/>
    <property type="match status" value="2"/>
</dbReference>
<evidence type="ECO:0000256" key="5">
    <source>
        <dbReference type="ARBA" id="ARBA00022989"/>
    </source>
</evidence>
<dbReference type="GO" id="GO:0005524">
    <property type="term" value="F:ATP binding"/>
    <property type="evidence" value="ECO:0007669"/>
    <property type="project" value="UniProtKB-KW"/>
</dbReference>
<dbReference type="InterPro" id="IPR017871">
    <property type="entry name" value="ABC_transporter-like_CS"/>
</dbReference>
<dbReference type="PROSITE" id="PS50929">
    <property type="entry name" value="ABC_TM1F"/>
    <property type="match status" value="2"/>
</dbReference>
<dbReference type="PROSITE" id="PS00211">
    <property type="entry name" value="ABC_TRANSPORTER_1"/>
    <property type="match status" value="1"/>
</dbReference>
<dbReference type="PANTHER" id="PTHR43394">
    <property type="entry name" value="ATP-DEPENDENT PERMEASE MDL1, MITOCHONDRIAL"/>
    <property type="match status" value="1"/>
</dbReference>